<name>A0A0U3P6V5_9MICC</name>
<dbReference type="GO" id="GO:0003824">
    <property type="term" value="F:catalytic activity"/>
    <property type="evidence" value="ECO:0007669"/>
    <property type="project" value="UniProtKB-ARBA"/>
</dbReference>
<evidence type="ECO:0000313" key="3">
    <source>
        <dbReference type="Proteomes" id="UP000065151"/>
    </source>
</evidence>
<accession>A0A0U3P6V5</accession>
<dbReference type="STRING" id="121292.AU252_01060"/>
<protein>
    <recommendedName>
        <fullName evidence="1">AB hydrolase-1 domain-containing protein</fullName>
    </recommendedName>
</protein>
<dbReference type="Pfam" id="PF12697">
    <property type="entry name" value="Abhydrolase_6"/>
    <property type="match status" value="1"/>
</dbReference>
<dbReference type="Gene3D" id="3.40.50.1820">
    <property type="entry name" value="alpha/beta hydrolase"/>
    <property type="match status" value="1"/>
</dbReference>
<dbReference type="SUPFAM" id="SSF53474">
    <property type="entry name" value="alpha/beta-Hydrolases"/>
    <property type="match status" value="1"/>
</dbReference>
<reference evidence="2 3" key="1">
    <citation type="submission" date="2015-12" db="EMBL/GenBank/DDBJ databases">
        <authorList>
            <person name="Shamseldin A."/>
            <person name="Moawad H."/>
            <person name="Abd El-Rahim W.M."/>
            <person name="Sadowsky M.J."/>
        </authorList>
    </citation>
    <scope>NUCLEOTIDE SEQUENCE [LARGE SCALE GENOMIC DNA]</scope>
    <source>
        <strain evidence="2 3">Ar51</strain>
    </source>
</reference>
<sequence length="236" mass="24951">MSPNAAVVFLHPVGLNAAGATWIDVPGIEGRSLLGHGGRVAVASVTMAEFADDIAAGLAGPTHLVGCSLGAMVAMHLVVRRPELVASLFLACGSARPPDRTVLRKRADEFDQNGPAGMLSSTISRWFTPEYLSGEDPLGAVRYATDALLSTPRVTSAATWCAIAEHDVLDRIAGIRVPVTVLAATDDKATSPAAMRAINEAVSGSRYVEIAGPHMAFLENPRDFSSRVREHLQKTR</sequence>
<dbReference type="InterPro" id="IPR050471">
    <property type="entry name" value="AB_hydrolase"/>
</dbReference>
<dbReference type="InterPro" id="IPR029058">
    <property type="entry name" value="AB_hydrolase_fold"/>
</dbReference>
<feature type="domain" description="AB hydrolase-1" evidence="1">
    <location>
        <begin position="15"/>
        <end position="224"/>
    </location>
</feature>
<dbReference type="PANTHER" id="PTHR43433">
    <property type="entry name" value="HYDROLASE, ALPHA/BETA FOLD FAMILY PROTEIN"/>
    <property type="match status" value="1"/>
</dbReference>
<dbReference type="EMBL" id="CP013747">
    <property type="protein sequence ID" value="ALV39923.1"/>
    <property type="molecule type" value="Genomic_DNA"/>
</dbReference>
<dbReference type="PANTHER" id="PTHR43433:SF5">
    <property type="entry name" value="AB HYDROLASE-1 DOMAIN-CONTAINING PROTEIN"/>
    <property type="match status" value="1"/>
</dbReference>
<proteinExistence type="predicted"/>
<organism evidence="2">
    <name type="scientific">Pseudarthrobacter sulfonivorans</name>
    <dbReference type="NCBI Taxonomy" id="121292"/>
    <lineage>
        <taxon>Bacteria</taxon>
        <taxon>Bacillati</taxon>
        <taxon>Actinomycetota</taxon>
        <taxon>Actinomycetes</taxon>
        <taxon>Micrococcales</taxon>
        <taxon>Micrococcaceae</taxon>
        <taxon>Pseudarthrobacter</taxon>
    </lineage>
</organism>
<dbReference type="Proteomes" id="UP000065151">
    <property type="component" value="Chromosome"/>
</dbReference>
<evidence type="ECO:0000259" key="1">
    <source>
        <dbReference type="Pfam" id="PF12697"/>
    </source>
</evidence>
<evidence type="ECO:0000313" key="2">
    <source>
        <dbReference type="EMBL" id="ALV39923.1"/>
    </source>
</evidence>
<dbReference type="KEGG" id="psul:AU252_01060"/>
<dbReference type="AlphaFoldDB" id="A0A0U3P6V5"/>
<dbReference type="RefSeq" id="WP_058929139.1">
    <property type="nucleotide sequence ID" value="NZ_CP013747.1"/>
</dbReference>
<gene>
    <name evidence="2" type="ORF">AU252_01060</name>
</gene>
<dbReference type="InterPro" id="IPR000073">
    <property type="entry name" value="AB_hydrolase_1"/>
</dbReference>